<evidence type="ECO:0000256" key="4">
    <source>
        <dbReference type="ARBA" id="ARBA00023136"/>
    </source>
</evidence>
<evidence type="ECO:0000259" key="6">
    <source>
        <dbReference type="Pfam" id="PF04357"/>
    </source>
</evidence>
<dbReference type="Pfam" id="PF04357">
    <property type="entry name" value="TamB"/>
    <property type="match status" value="1"/>
</dbReference>
<evidence type="ECO:0000313" key="8">
    <source>
        <dbReference type="Proteomes" id="UP000242447"/>
    </source>
</evidence>
<dbReference type="InterPro" id="IPR007452">
    <property type="entry name" value="TamB_C"/>
</dbReference>
<feature type="domain" description="Translocation and assembly module TamB C-terminal" evidence="6">
    <location>
        <begin position="1015"/>
        <end position="1366"/>
    </location>
</feature>
<organism evidence="7 8">
    <name type="scientific">Ketogulonicigenium robustum</name>
    <dbReference type="NCBI Taxonomy" id="92947"/>
    <lineage>
        <taxon>Bacteria</taxon>
        <taxon>Pseudomonadati</taxon>
        <taxon>Pseudomonadota</taxon>
        <taxon>Alphaproteobacteria</taxon>
        <taxon>Rhodobacterales</taxon>
        <taxon>Roseobacteraceae</taxon>
        <taxon>Ketogulonicigenium</taxon>
    </lineage>
</organism>
<protein>
    <submittedName>
        <fullName evidence="7">TamB</fullName>
    </submittedName>
</protein>
<evidence type="ECO:0000256" key="3">
    <source>
        <dbReference type="ARBA" id="ARBA00022989"/>
    </source>
</evidence>
<accession>A0A1W6NZZ8</accession>
<evidence type="ECO:0000256" key="5">
    <source>
        <dbReference type="SAM" id="SignalP"/>
    </source>
</evidence>
<dbReference type="PANTHER" id="PTHR36985">
    <property type="entry name" value="TRANSLOCATION AND ASSEMBLY MODULE SUBUNIT TAMB"/>
    <property type="match status" value="1"/>
</dbReference>
<dbReference type="Proteomes" id="UP000242447">
    <property type="component" value="Chromosome"/>
</dbReference>
<dbReference type="EMBL" id="CP019937">
    <property type="protein sequence ID" value="ARO14836.1"/>
    <property type="molecule type" value="Genomic_DNA"/>
</dbReference>
<name>A0A1W6NZZ8_9RHOB</name>
<keyword evidence="4" id="KW-0472">Membrane</keyword>
<dbReference type="GO" id="GO:0005886">
    <property type="term" value="C:plasma membrane"/>
    <property type="evidence" value="ECO:0007669"/>
    <property type="project" value="InterPro"/>
</dbReference>
<reference evidence="7 8" key="1">
    <citation type="submission" date="2017-02" db="EMBL/GenBank/DDBJ databases">
        <title>Ketogulonicigenium robustum SPU B003 Genome sequencing and assembly.</title>
        <authorList>
            <person name="Li Y."/>
            <person name="Liu L."/>
            <person name="Wang C."/>
            <person name="Zhang M."/>
            <person name="Zhang T."/>
            <person name="Zhang Y."/>
        </authorList>
    </citation>
    <scope>NUCLEOTIDE SEQUENCE [LARGE SCALE GENOMIC DNA]</scope>
    <source>
        <strain evidence="7 8">SPU_B003</strain>
    </source>
</reference>
<dbReference type="OrthoDB" id="7784409at2"/>
<dbReference type="PANTHER" id="PTHR36985:SF1">
    <property type="entry name" value="TRANSLOCATION AND ASSEMBLY MODULE SUBUNIT TAMB"/>
    <property type="match status" value="1"/>
</dbReference>
<gene>
    <name evidence="7" type="primary">tamB</name>
    <name evidence="7" type="ORF">BVG79_01490</name>
</gene>
<proteinExistence type="predicted"/>
<sequence>MKKHYLAAALLCSVATTALYAQTPEQDRDPGFLAGLIENSLSGAGRTVQIDGFKGLLSSQATIERMTIADDDGVWLIAEDLVLDWNRGALFQRRLAINELGAGRISVLRAPKGDPAAPPTPEAKPFSLPDLPVSVEIGSLKLDRLEMGESFLGEEVIATLSGDATLSGGAGDVKLDAYLMETREGSIELSGSYSNATRQLALDLDLKEPEGGLLSGLLNLPGAPSVDLTLQGTGPIDNYTANLNLATDGVPRITGTGGVETVADAEGAATGQQFALDIQGDMTALLPAEYHEFFGQNSTIKVDGTRLAAGGFSLPTLAIKTQAFDLQGRAEIAANGWPTSFSLTGEIADASGPVTLPAGQDISIGRADLDVSFDAATGDEWRADITVNDLKTPTATVPLITVTGGGVIDPANAATSFSADLDYSASGVATNDPALNQALGETISGQLSLLRAGDAPFQIKSLSVNGPGITSNLTGTVDLDGPGLVADAQLALQADDLSRFAALAGIDLAGGADLTIDARYAAADLATTVTINGTTQDLRTGIAEVDPLLAGRATVSIEAARDQTGTRVPRFEISGPQLTANGNANITSAASAATVTARLANVGVVVDGVTGPATLSGSAARTADGTIDAQLGASLPGGNLNATVHQPAQSETAQVNLTADMSDIAPYAAAFGQNLGGAARVSVQGTASLDASQLDLAVDINSQNLSLGQPQIDPILVGDGSITGRIIRTDADTATLQGFALRLPAVTADITGNITNLTTDPAFAGEAKAAVADLSAFSAIAGRRLSGAANATISGSALASARQFDLTLNGQAVDIDPGVPAAATLLRGTGTIAARAVRGDGGGLELSGVNVAFPNFTVTGNLSGAGSAGQAQFEARLANIGVFTPEFSGPVTATGTAALNQAGLWVVNTTAQGPGGSQGTLSGTVDPAGPVNMQLRGNAPLSFANGFIDPTRLNGQATFDLAVNGAPALENVSGQVRISDGRLAVPTLSQALTDIGGTVNLGSGRAVINISAGANDGGRFVLSGPVGLAAPYTGDLVLDLQGVTRRDPLLYETSASGRITIKGPLTGGAMIAGAIDLGQTEVQVPSSSVGALGSLPEVNHIRAPQDVRQTLARAGLSLTGGEAGSSESGGRSSSVAYPLDLTIRAPGRIFIRGRGLDAELGGELRVTGTTANIIPMGQFSLVRGRLSILQQRFDLTEGNISLEGDFNPVLKLVAETKTSSGTTVNVTLAGSISEPTVTFSSQPELPQDEVIAQLLFGRDLSSLSAFQAVQLAAAVGTLMGVGGGGIVENLRAGAGLDDLDITQDDEGNAALRAGKYLSDNVYTDVTVGTNETAINLNLELTDEVTVKGSASSEGDTSLGIFYERDY</sequence>
<keyword evidence="3" id="KW-1133">Transmembrane helix</keyword>
<feature type="signal peptide" evidence="5">
    <location>
        <begin position="1"/>
        <end position="21"/>
    </location>
</feature>
<dbReference type="KEGG" id="kro:BVG79_01490"/>
<evidence type="ECO:0000256" key="2">
    <source>
        <dbReference type="ARBA" id="ARBA00022692"/>
    </source>
</evidence>
<evidence type="ECO:0000256" key="1">
    <source>
        <dbReference type="ARBA" id="ARBA00004167"/>
    </source>
</evidence>
<dbReference type="RefSeq" id="WP_085786323.1">
    <property type="nucleotide sequence ID" value="NZ_CP019937.1"/>
</dbReference>
<keyword evidence="5" id="KW-0732">Signal</keyword>
<keyword evidence="8" id="KW-1185">Reference proteome</keyword>
<comment type="subcellular location">
    <subcellularLocation>
        <location evidence="1">Membrane</location>
        <topology evidence="1">Single-pass membrane protein</topology>
    </subcellularLocation>
</comment>
<dbReference type="STRING" id="92947.BVG79_01490"/>
<feature type="chain" id="PRO_5012303576" evidence="5">
    <location>
        <begin position="22"/>
        <end position="1366"/>
    </location>
</feature>
<dbReference type="GO" id="GO:0009306">
    <property type="term" value="P:protein secretion"/>
    <property type="evidence" value="ECO:0007669"/>
    <property type="project" value="InterPro"/>
</dbReference>
<evidence type="ECO:0000313" key="7">
    <source>
        <dbReference type="EMBL" id="ARO14836.1"/>
    </source>
</evidence>
<keyword evidence="2" id="KW-0812">Transmembrane</keyword>